<dbReference type="Pfam" id="PF11973">
    <property type="entry name" value="NQRA_SLBB"/>
    <property type="match status" value="1"/>
</dbReference>
<feature type="domain" description="NqrA N-terminal barrel-sandwich hybrid" evidence="9">
    <location>
        <begin position="2"/>
        <end position="94"/>
    </location>
</feature>
<keyword evidence="1 8" id="KW-0813">Transport</keyword>
<dbReference type="PANTHER" id="PTHR37839">
    <property type="entry name" value="NA(+)-TRANSLOCATING NADH-QUINONE REDUCTASE SUBUNIT A"/>
    <property type="match status" value="1"/>
</dbReference>
<evidence type="ECO:0000313" key="12">
    <source>
        <dbReference type="EMBL" id="SCA57480.1"/>
    </source>
</evidence>
<evidence type="ECO:0000256" key="1">
    <source>
        <dbReference type="ARBA" id="ARBA00022448"/>
    </source>
</evidence>
<dbReference type="STRING" id="1867952.MTBPR1_50236"/>
<keyword evidence="4 8" id="KW-0915">Sodium</keyword>
<evidence type="ECO:0000256" key="3">
    <source>
        <dbReference type="ARBA" id="ARBA00023027"/>
    </source>
</evidence>
<organism evidence="12 13">
    <name type="scientific">Candidatus Terasakiella magnetica</name>
    <dbReference type="NCBI Taxonomy" id="1867952"/>
    <lineage>
        <taxon>Bacteria</taxon>
        <taxon>Pseudomonadati</taxon>
        <taxon>Pseudomonadota</taxon>
        <taxon>Alphaproteobacteria</taxon>
        <taxon>Rhodospirillales</taxon>
        <taxon>Terasakiellaceae</taxon>
        <taxon>Terasakiella</taxon>
    </lineage>
</organism>
<dbReference type="RefSeq" id="WP_069189498.1">
    <property type="nucleotide sequence ID" value="NZ_FLYE01000044.1"/>
</dbReference>
<protein>
    <recommendedName>
        <fullName evidence="8">Na(+)-translocating NADH-quinone reductase subunit A</fullName>
        <shortName evidence="8">Na(+)-NQR subunit A</shortName>
        <shortName evidence="8">Na(+)-translocating NQR subunit A</shortName>
        <ecNumber evidence="8">7.2.1.1</ecNumber>
    </recommendedName>
    <alternativeName>
        <fullName evidence="8">NQR complex subunit A</fullName>
    </alternativeName>
    <alternativeName>
        <fullName evidence="8">NQR-1 subunit A</fullName>
    </alternativeName>
</protein>
<comment type="subunit">
    <text evidence="8">Composed of six subunits; NqrA, NqrB, NqrC, NqrD, NqrE and NqrF.</text>
</comment>
<dbReference type="HAMAP" id="MF_00425">
    <property type="entry name" value="NqrA"/>
    <property type="match status" value="1"/>
</dbReference>
<evidence type="ECO:0000313" key="13">
    <source>
        <dbReference type="Proteomes" id="UP000231658"/>
    </source>
</evidence>
<keyword evidence="2 8" id="KW-1278">Translocase</keyword>
<dbReference type="Pfam" id="PF05896">
    <property type="entry name" value="NQRA_N"/>
    <property type="match status" value="1"/>
</dbReference>
<keyword evidence="13" id="KW-1185">Reference proteome</keyword>
<dbReference type="InterPro" id="IPR056147">
    <property type="entry name" value="NQRA_N"/>
</dbReference>
<dbReference type="GO" id="GO:0006814">
    <property type="term" value="P:sodium ion transport"/>
    <property type="evidence" value="ECO:0007669"/>
    <property type="project" value="UniProtKB-UniRule"/>
</dbReference>
<proteinExistence type="inferred from homology"/>
<keyword evidence="3 8" id="KW-0520">NAD</keyword>
<feature type="domain" description="Na(+)-translocating NADH-quinone reductase subunit A C-terminal" evidence="10">
    <location>
        <begin position="262"/>
        <end position="311"/>
    </location>
</feature>
<dbReference type="InterPro" id="IPR022615">
    <property type="entry name" value="NqrA_C_domain"/>
</dbReference>
<sequence>MRIKKGLDVPIIGAPEQQIYDGNPVKTVALLGPNFGWIKPSMKVAVGDQVKRGQALFVDKQCPDITYASPGGGKVVAINRGHRRVLESVVIELDEDEQAVQFDKHKPEELAGLSVEKIREQLTSSGGWTCFRTRPYSKVPHSSDTPRSIFVTAMDSNPLAADASVIINDAKEDFYNGLALISKLTEGPTYVCKYPGGDMPGADIENVRFEDFEGPHPAGNAGTHIHFLDPVSSEKSVWTINYQDVISIGKLFINGERSPNRVVSLAGPGVKKPRLVRTRIGANLQELTADELNFDDCRVISGSLLSGDNAEDSFSFLGRYHTQVTVLHEGRDREILGWLIPKFDKFSFARVNLSALTPSRLFNLTTNRNGSYRAMVPIGTYEAVVPLDVLPTQLLRALLVMDTDSAQALGALELDEEDLSLCSFVCHSKYNYGEALRENLTKIEKEG</sequence>
<evidence type="ECO:0000259" key="10">
    <source>
        <dbReference type="Pfam" id="PF11973"/>
    </source>
</evidence>
<evidence type="ECO:0000259" key="11">
    <source>
        <dbReference type="Pfam" id="PF24836"/>
    </source>
</evidence>
<evidence type="ECO:0000256" key="8">
    <source>
        <dbReference type="HAMAP-Rule" id="MF_00425"/>
    </source>
</evidence>
<keyword evidence="6 8" id="KW-0830">Ubiquinone</keyword>
<keyword evidence="5 8" id="KW-0406">Ion transport</keyword>
<dbReference type="PANTHER" id="PTHR37839:SF1">
    <property type="entry name" value="NA(+)-TRANSLOCATING NADH-QUINONE REDUCTASE SUBUNIT A"/>
    <property type="match status" value="1"/>
</dbReference>
<evidence type="ECO:0000256" key="5">
    <source>
        <dbReference type="ARBA" id="ARBA00023065"/>
    </source>
</evidence>
<name>A0A1C3RJL3_9PROT</name>
<dbReference type="NCBIfam" id="TIGR01936">
    <property type="entry name" value="nqrA"/>
    <property type="match status" value="1"/>
</dbReference>
<evidence type="ECO:0000259" key="9">
    <source>
        <dbReference type="Pfam" id="PF05896"/>
    </source>
</evidence>
<feature type="domain" description="NqrA second alpha/beta" evidence="11">
    <location>
        <begin position="114"/>
        <end position="256"/>
    </location>
</feature>
<dbReference type="Proteomes" id="UP000231658">
    <property type="component" value="Unassembled WGS sequence"/>
</dbReference>
<evidence type="ECO:0000256" key="2">
    <source>
        <dbReference type="ARBA" id="ARBA00022967"/>
    </source>
</evidence>
<dbReference type="Pfam" id="PF24836">
    <property type="entry name" value="NQRA_2nd"/>
    <property type="match status" value="1"/>
</dbReference>
<accession>A0A1C3RJL3</accession>
<reference evidence="12 13" key="1">
    <citation type="submission" date="2016-07" db="EMBL/GenBank/DDBJ databases">
        <authorList>
            <person name="Lefevre C.T."/>
        </authorList>
    </citation>
    <scope>NUCLEOTIDE SEQUENCE [LARGE SCALE GENOMIC DNA]</scope>
    <source>
        <strain evidence="12">PR1</strain>
    </source>
</reference>
<keyword evidence="7 8" id="KW-0739">Sodium transport</keyword>
<evidence type="ECO:0000256" key="4">
    <source>
        <dbReference type="ARBA" id="ARBA00023053"/>
    </source>
</evidence>
<comment type="catalytic activity">
    <reaction evidence="8">
        <text>a ubiquinone + n Na(+)(in) + NADH + H(+) = a ubiquinol + n Na(+)(out) + NAD(+)</text>
        <dbReference type="Rhea" id="RHEA:47748"/>
        <dbReference type="Rhea" id="RHEA-COMP:9565"/>
        <dbReference type="Rhea" id="RHEA-COMP:9566"/>
        <dbReference type="ChEBI" id="CHEBI:15378"/>
        <dbReference type="ChEBI" id="CHEBI:16389"/>
        <dbReference type="ChEBI" id="CHEBI:17976"/>
        <dbReference type="ChEBI" id="CHEBI:29101"/>
        <dbReference type="ChEBI" id="CHEBI:57540"/>
        <dbReference type="ChEBI" id="CHEBI:57945"/>
        <dbReference type="EC" id="7.2.1.1"/>
    </reaction>
</comment>
<dbReference type="AlphaFoldDB" id="A0A1C3RJL3"/>
<dbReference type="EC" id="7.2.1.1" evidence="8"/>
<dbReference type="GO" id="GO:0016655">
    <property type="term" value="F:oxidoreductase activity, acting on NAD(P)H, quinone or similar compound as acceptor"/>
    <property type="evidence" value="ECO:0007669"/>
    <property type="project" value="UniProtKB-UniRule"/>
</dbReference>
<comment type="function">
    <text evidence="8">NQR complex catalyzes the reduction of ubiquinone-1 to ubiquinol by two successive reactions, coupled with the transport of Na(+) ions from the cytoplasm to the periplasm. NqrA to NqrE are probably involved in the second step, the conversion of ubisemiquinone to ubiquinol.</text>
</comment>
<gene>
    <name evidence="8 12" type="primary">nqrA</name>
    <name evidence="12" type="ORF">MTBPR1_50236</name>
</gene>
<dbReference type="InterPro" id="IPR056148">
    <property type="entry name" value="NQRA_2nd"/>
</dbReference>
<dbReference type="InterPro" id="IPR008703">
    <property type="entry name" value="NqrA"/>
</dbReference>
<evidence type="ECO:0000256" key="6">
    <source>
        <dbReference type="ARBA" id="ARBA00023075"/>
    </source>
</evidence>
<evidence type="ECO:0000256" key="7">
    <source>
        <dbReference type="ARBA" id="ARBA00023201"/>
    </source>
</evidence>
<dbReference type="EMBL" id="FLYE01000044">
    <property type="protein sequence ID" value="SCA57480.1"/>
    <property type="molecule type" value="Genomic_DNA"/>
</dbReference>
<keyword evidence="12" id="KW-0560">Oxidoreductase</keyword>
<dbReference type="NCBIfam" id="NF003759">
    <property type="entry name" value="PRK05352.1-2"/>
    <property type="match status" value="1"/>
</dbReference>
<dbReference type="OrthoDB" id="9774536at2"/>
<comment type="similarity">
    <text evidence="8">Belongs to the NqrA family.</text>
</comment>